<feature type="compositionally biased region" description="Basic and acidic residues" evidence="1">
    <location>
        <begin position="169"/>
        <end position="196"/>
    </location>
</feature>
<sequence length="253" mass="27854">MDPHQSSVSEDHSSDPGSPPKSPQSRSAPSPDSAQTVISGAFFAGAHSFSINGGSFNNSNGDIHQDIVNDHSYRSNFGNRYGDSHSNSSNTTSSYNADYNDNRRYESNRWTQATARAQSHYEQNFAGSGQGGRTSAPPNYRSPIPPIPASAYPGEIHRPSTAPLQVGDRATEDGYSRSYGREGPEYHRPTRQRYADYDSEGDADQEMHYEEQSQPQLGERQAHHAEPDPEPSSSTTPRPHFKSNNPYAKSLFT</sequence>
<dbReference type="EMBL" id="JANVFU010000004">
    <property type="protein sequence ID" value="KAJ3746097.1"/>
    <property type="molecule type" value="Genomic_DNA"/>
</dbReference>
<keyword evidence="3" id="KW-1185">Reference proteome</keyword>
<name>A0A9W8P3A7_9AGAR</name>
<comment type="caution">
    <text evidence="2">The sequence shown here is derived from an EMBL/GenBank/DDBJ whole genome shotgun (WGS) entry which is preliminary data.</text>
</comment>
<feature type="region of interest" description="Disordered" evidence="1">
    <location>
        <begin position="1"/>
        <end position="36"/>
    </location>
</feature>
<evidence type="ECO:0000256" key="1">
    <source>
        <dbReference type="SAM" id="MobiDB-lite"/>
    </source>
</evidence>
<feature type="region of interest" description="Disordered" evidence="1">
    <location>
        <begin position="72"/>
        <end position="253"/>
    </location>
</feature>
<dbReference type="AlphaFoldDB" id="A0A9W8P3A7"/>
<organism evidence="2 3">
    <name type="scientific">Lentinula detonsa</name>
    <dbReference type="NCBI Taxonomy" id="2804962"/>
    <lineage>
        <taxon>Eukaryota</taxon>
        <taxon>Fungi</taxon>
        <taxon>Dikarya</taxon>
        <taxon>Basidiomycota</taxon>
        <taxon>Agaricomycotina</taxon>
        <taxon>Agaricomycetes</taxon>
        <taxon>Agaricomycetidae</taxon>
        <taxon>Agaricales</taxon>
        <taxon>Marasmiineae</taxon>
        <taxon>Omphalotaceae</taxon>
        <taxon>Lentinula</taxon>
    </lineage>
</organism>
<gene>
    <name evidence="2" type="ORF">DFH05DRAFT_910066</name>
</gene>
<feature type="compositionally biased region" description="Low complexity" evidence="1">
    <location>
        <begin position="84"/>
        <end position="94"/>
    </location>
</feature>
<protein>
    <submittedName>
        <fullName evidence="2">Uncharacterized protein</fullName>
    </submittedName>
</protein>
<evidence type="ECO:0000313" key="2">
    <source>
        <dbReference type="EMBL" id="KAJ3746097.1"/>
    </source>
</evidence>
<feature type="compositionally biased region" description="Basic and acidic residues" evidence="1">
    <location>
        <begin position="1"/>
        <end position="14"/>
    </location>
</feature>
<dbReference type="Proteomes" id="UP001142393">
    <property type="component" value="Unassembled WGS sequence"/>
</dbReference>
<proteinExistence type="predicted"/>
<reference evidence="2 3" key="1">
    <citation type="journal article" date="2023" name="Proc. Natl. Acad. Sci. U.S.A.">
        <title>A global phylogenomic analysis of the shiitake genus Lentinula.</title>
        <authorList>
            <person name="Sierra-Patev S."/>
            <person name="Min B."/>
            <person name="Naranjo-Ortiz M."/>
            <person name="Looney B."/>
            <person name="Konkel Z."/>
            <person name="Slot J.C."/>
            <person name="Sakamoto Y."/>
            <person name="Steenwyk J.L."/>
            <person name="Rokas A."/>
            <person name="Carro J."/>
            <person name="Camarero S."/>
            <person name="Ferreira P."/>
            <person name="Molpeceres G."/>
            <person name="Ruiz-Duenas F.J."/>
            <person name="Serrano A."/>
            <person name="Henrissat B."/>
            <person name="Drula E."/>
            <person name="Hughes K.W."/>
            <person name="Mata J.L."/>
            <person name="Ishikawa N.K."/>
            <person name="Vargas-Isla R."/>
            <person name="Ushijima S."/>
            <person name="Smith C.A."/>
            <person name="Donoghue J."/>
            <person name="Ahrendt S."/>
            <person name="Andreopoulos W."/>
            <person name="He G."/>
            <person name="LaButti K."/>
            <person name="Lipzen A."/>
            <person name="Ng V."/>
            <person name="Riley R."/>
            <person name="Sandor L."/>
            <person name="Barry K."/>
            <person name="Martinez A.T."/>
            <person name="Xiao Y."/>
            <person name="Gibbons J.G."/>
            <person name="Terashima K."/>
            <person name="Grigoriev I.V."/>
            <person name="Hibbett D."/>
        </authorList>
    </citation>
    <scope>NUCLEOTIDE SEQUENCE [LARGE SCALE GENOMIC DNA]</scope>
    <source>
        <strain evidence="2 3">TFB7810</strain>
    </source>
</reference>
<feature type="compositionally biased region" description="Polar residues" evidence="1">
    <location>
        <begin position="242"/>
        <end position="253"/>
    </location>
</feature>
<accession>A0A9W8P3A7</accession>
<feature type="compositionally biased region" description="Polar residues" evidence="1">
    <location>
        <begin position="108"/>
        <end position="127"/>
    </location>
</feature>
<evidence type="ECO:0000313" key="3">
    <source>
        <dbReference type="Proteomes" id="UP001142393"/>
    </source>
</evidence>
<feature type="compositionally biased region" description="Polar residues" evidence="1">
    <location>
        <begin position="23"/>
        <end position="36"/>
    </location>
</feature>